<name>A0A0N0C570_9BACL</name>
<dbReference type="Proteomes" id="UP000037688">
    <property type="component" value="Unassembled WGS sequence"/>
</dbReference>
<dbReference type="RefSeq" id="WP_053780265.1">
    <property type="nucleotide sequence ID" value="NZ_LITU01000050.1"/>
</dbReference>
<gene>
    <name evidence="1" type="ORF">AMS66_07855</name>
</gene>
<organism evidence="1 2">
    <name type="scientific">Paenibacillus xylanivorans</name>
    <dbReference type="NCBI Taxonomy" id="1705561"/>
    <lineage>
        <taxon>Bacteria</taxon>
        <taxon>Bacillati</taxon>
        <taxon>Bacillota</taxon>
        <taxon>Bacilli</taxon>
        <taxon>Bacillales</taxon>
        <taxon>Paenibacillaceae</taxon>
        <taxon>Paenibacillus</taxon>
    </lineage>
</organism>
<proteinExistence type="predicted"/>
<evidence type="ECO:0000313" key="1">
    <source>
        <dbReference type="EMBL" id="KOY16787.1"/>
    </source>
</evidence>
<protein>
    <submittedName>
        <fullName evidence="1">Uncharacterized protein</fullName>
    </submittedName>
</protein>
<sequence>MRDVKTIVDFSELLKIDEDLNETKKQILNWLKNYLPYTEKILKELNVNGFTKYPSIIDEYYKYLREFNVVEEEKHELIKIRILTILRLLNEFYENKHDLYIDSYESILNIKAKAFRNMLYMSSKAQSINKLDREQLRKQDIIMFHLTIYKDTIEGVLNKLLSPIIFILECESNNTPIEIIESRYFSEKYFDRRNRNRNFKNIERDFNILFEDTNTSLRNAEAHFDFSIDEKNEMITYKTGNRNSPMVSQSSFDDLKREINVLSEVARQIGIAYEIFWYEHANEFNNIFPETNFDEKYIALRQALLRNRFVLRGFKYSEGSLNLYFNYDEELETTSELIPLLRQSINFLSLGDDYEEEVNTINLIVNEFVTLTIELCVVRELENDLTKESFELFVNSVLANIKTY</sequence>
<dbReference type="EMBL" id="LITU01000050">
    <property type="protein sequence ID" value="KOY16787.1"/>
    <property type="molecule type" value="Genomic_DNA"/>
</dbReference>
<keyword evidence="2" id="KW-1185">Reference proteome</keyword>
<evidence type="ECO:0000313" key="2">
    <source>
        <dbReference type="Proteomes" id="UP000037688"/>
    </source>
</evidence>
<dbReference type="OrthoDB" id="2991321at2"/>
<comment type="caution">
    <text evidence="1">The sequence shown here is derived from an EMBL/GenBank/DDBJ whole genome shotgun (WGS) entry which is preliminary data.</text>
</comment>
<accession>A0A0N0C570</accession>
<dbReference type="AlphaFoldDB" id="A0A0N0C570"/>
<reference evidence="1 2" key="1">
    <citation type="submission" date="2015-08" db="EMBL/GenBank/DDBJ databases">
        <title>Draft genome sequence of cellulolytic and xylanolytic Paenibacillus sp. A59, isolated from a decaying forest soil from Patagonia, Argentina.</title>
        <authorList>
            <person name="Ghio S."/>
            <person name="Caceres A.M."/>
            <person name="Talia P."/>
            <person name="Grasso D."/>
            <person name="Campos E."/>
        </authorList>
    </citation>
    <scope>NUCLEOTIDE SEQUENCE [LARGE SCALE GENOMIC DNA]</scope>
    <source>
        <strain evidence="1 2">A59</strain>
    </source>
</reference>
<dbReference type="PATRIC" id="fig|1705561.3.peg.1402"/>